<gene>
    <name evidence="6" type="ORF">FG382_16665</name>
</gene>
<dbReference type="InterPro" id="IPR011010">
    <property type="entry name" value="DNA_brk_join_enz"/>
</dbReference>
<dbReference type="RefSeq" id="WP_142540019.1">
    <property type="nucleotide sequence ID" value="NZ_BMIE01000008.1"/>
</dbReference>
<dbReference type="PANTHER" id="PTHR30349:SF64">
    <property type="entry name" value="PROPHAGE INTEGRASE INTD-RELATED"/>
    <property type="match status" value="1"/>
</dbReference>
<evidence type="ECO:0000313" key="6">
    <source>
        <dbReference type="EMBL" id="TQR10699.1"/>
    </source>
</evidence>
<keyword evidence="7" id="KW-1185">Reference proteome</keyword>
<dbReference type="CDD" id="cd01189">
    <property type="entry name" value="INT_ICEBs1_C_like"/>
    <property type="match status" value="1"/>
</dbReference>
<keyword evidence="3" id="KW-0238">DNA-binding</keyword>
<evidence type="ECO:0000256" key="1">
    <source>
        <dbReference type="ARBA" id="ARBA00008857"/>
    </source>
</evidence>
<evidence type="ECO:0000259" key="5">
    <source>
        <dbReference type="PROSITE" id="PS51898"/>
    </source>
</evidence>
<keyword evidence="2" id="KW-0229">DNA integration</keyword>
<dbReference type="GO" id="GO:0006310">
    <property type="term" value="P:DNA recombination"/>
    <property type="evidence" value="ECO:0007669"/>
    <property type="project" value="UniProtKB-KW"/>
</dbReference>
<dbReference type="InterPro" id="IPR002104">
    <property type="entry name" value="Integrase_catalytic"/>
</dbReference>
<dbReference type="InterPro" id="IPR004107">
    <property type="entry name" value="Integrase_SAM-like_N"/>
</dbReference>
<dbReference type="Proteomes" id="UP000317316">
    <property type="component" value="Unassembled WGS sequence"/>
</dbReference>
<dbReference type="SUPFAM" id="SSF56349">
    <property type="entry name" value="DNA breaking-rejoining enzymes"/>
    <property type="match status" value="1"/>
</dbReference>
<dbReference type="Gene3D" id="1.10.443.10">
    <property type="entry name" value="Intergrase catalytic core"/>
    <property type="match status" value="1"/>
</dbReference>
<dbReference type="InterPro" id="IPR010998">
    <property type="entry name" value="Integrase_recombinase_N"/>
</dbReference>
<dbReference type="Pfam" id="PF14657">
    <property type="entry name" value="Arm-DNA-bind_4"/>
    <property type="match status" value="1"/>
</dbReference>
<proteinExistence type="inferred from homology"/>
<dbReference type="Pfam" id="PF14659">
    <property type="entry name" value="Phage_int_SAM_3"/>
    <property type="match status" value="1"/>
</dbReference>
<feature type="domain" description="Tyr recombinase" evidence="5">
    <location>
        <begin position="178"/>
        <end position="379"/>
    </location>
</feature>
<dbReference type="AlphaFoldDB" id="A0A544SZU9"/>
<evidence type="ECO:0000256" key="4">
    <source>
        <dbReference type="ARBA" id="ARBA00023172"/>
    </source>
</evidence>
<dbReference type="Gene3D" id="1.10.150.130">
    <property type="match status" value="1"/>
</dbReference>
<dbReference type="Pfam" id="PF00589">
    <property type="entry name" value="Phage_integrase"/>
    <property type="match status" value="1"/>
</dbReference>
<reference evidence="6 7" key="1">
    <citation type="submission" date="2019-05" db="EMBL/GenBank/DDBJ databases">
        <title>Psychrobacillus vulpis sp. nov., a new species isolated from feces of a red fox that inhabits in The Tablas de Daimiel Natural Park, Albacete, Spain.</title>
        <authorList>
            <person name="Rodriguez M."/>
            <person name="Reina J.C."/>
            <person name="Bejar V."/>
            <person name="Llamas I."/>
        </authorList>
    </citation>
    <scope>NUCLEOTIDE SEQUENCE [LARGE SCALE GENOMIC DNA]</scope>
    <source>
        <strain evidence="6 7">NEAU-3TGS17</strain>
    </source>
</reference>
<dbReference type="InterPro" id="IPR013762">
    <property type="entry name" value="Integrase-like_cat_sf"/>
</dbReference>
<dbReference type="InterPro" id="IPR050090">
    <property type="entry name" value="Tyrosine_recombinase_XerCD"/>
</dbReference>
<sequence>MNKAKTTSIKAYIKKNRKYYMFKVYLGVDPLTGKPKSTTRRDFKSKKEAELMLARIKLEVYNGTYRKQHAETYQEVYDLWIAQYEKTVEESTFVKTTGLFRNHILPAMGDYKINMMNHLICQRHMNEWADKLKKFRIVKSYASKVLDFAIKCGYIQTNPFALVEISNRTKKFQYDEDKVENFYTKEQLNKFLQCMEQESNFKAYALFRLLAYSGIRKGEALALNWNDINFSKNEIHINKALSKGKENKLCIKSTKTGVKLNLKMDSTTMGILNEWKRQQSQNYLVLGYDTLQQNQLVFNNRYNEFLQPTITRKWLENILTKYKLPHITTHGFRHTHSSLLYEAGCDMKEVQDRLGHSDLRTTMNIYTHVSQQTNESVVNRLETFMAI</sequence>
<dbReference type="GO" id="GO:0015074">
    <property type="term" value="P:DNA integration"/>
    <property type="evidence" value="ECO:0007669"/>
    <property type="project" value="UniProtKB-KW"/>
</dbReference>
<dbReference type="GO" id="GO:0003677">
    <property type="term" value="F:DNA binding"/>
    <property type="evidence" value="ECO:0007669"/>
    <property type="project" value="UniProtKB-KW"/>
</dbReference>
<name>A0A544SZU9_9BACI</name>
<dbReference type="EMBL" id="VDGH01000010">
    <property type="protein sequence ID" value="TQR10699.1"/>
    <property type="molecule type" value="Genomic_DNA"/>
</dbReference>
<comment type="caution">
    <text evidence="6">The sequence shown here is derived from an EMBL/GenBank/DDBJ whole genome shotgun (WGS) entry which is preliminary data.</text>
</comment>
<dbReference type="OrthoDB" id="9803188at2"/>
<dbReference type="PANTHER" id="PTHR30349">
    <property type="entry name" value="PHAGE INTEGRASE-RELATED"/>
    <property type="match status" value="1"/>
</dbReference>
<comment type="similarity">
    <text evidence="1">Belongs to the 'phage' integrase family.</text>
</comment>
<organism evidence="6 7">
    <name type="scientific">Psychrobacillus lasiicapitis</name>
    <dbReference type="NCBI Taxonomy" id="1636719"/>
    <lineage>
        <taxon>Bacteria</taxon>
        <taxon>Bacillati</taxon>
        <taxon>Bacillota</taxon>
        <taxon>Bacilli</taxon>
        <taxon>Bacillales</taxon>
        <taxon>Bacillaceae</taxon>
        <taxon>Psychrobacillus</taxon>
    </lineage>
</organism>
<keyword evidence="4" id="KW-0233">DNA recombination</keyword>
<evidence type="ECO:0000256" key="2">
    <source>
        <dbReference type="ARBA" id="ARBA00022908"/>
    </source>
</evidence>
<dbReference type="PROSITE" id="PS51898">
    <property type="entry name" value="TYR_RECOMBINASE"/>
    <property type="match status" value="1"/>
</dbReference>
<protein>
    <submittedName>
        <fullName evidence="6">Site-specific integrase</fullName>
    </submittedName>
</protein>
<dbReference type="InterPro" id="IPR028259">
    <property type="entry name" value="AP2-like_int_N"/>
</dbReference>
<evidence type="ECO:0000313" key="7">
    <source>
        <dbReference type="Proteomes" id="UP000317316"/>
    </source>
</evidence>
<accession>A0A544SZU9</accession>
<evidence type="ECO:0000256" key="3">
    <source>
        <dbReference type="ARBA" id="ARBA00023125"/>
    </source>
</evidence>